<feature type="transmembrane region" description="Helical" evidence="5">
    <location>
        <begin position="267"/>
        <end position="300"/>
    </location>
</feature>
<feature type="transmembrane region" description="Helical" evidence="5">
    <location>
        <begin position="360"/>
        <end position="380"/>
    </location>
</feature>
<reference evidence="6 7" key="1">
    <citation type="submission" date="2020-02" db="EMBL/GenBank/DDBJ databases">
        <title>Comparative genomics of the hypocrealean fungal genus Beauvera.</title>
        <authorList>
            <person name="Showalter D.N."/>
            <person name="Bushley K.E."/>
            <person name="Rehner S.A."/>
        </authorList>
    </citation>
    <scope>NUCLEOTIDE SEQUENCE [LARGE SCALE GENOMIC DNA]</scope>
    <source>
        <strain evidence="6 7">ARSEF4384</strain>
    </source>
</reference>
<keyword evidence="2 5" id="KW-0812">Transmembrane</keyword>
<dbReference type="PANTHER" id="PTHR23502:SF47">
    <property type="entry name" value="MAJOR FACILITATOR SUPERFAMILY (MFS) PROFILE DOMAIN-CONTAINING PROTEIN-RELATED"/>
    <property type="match status" value="1"/>
</dbReference>
<feature type="transmembrane region" description="Helical" evidence="5">
    <location>
        <begin position="199"/>
        <end position="219"/>
    </location>
</feature>
<dbReference type="AlphaFoldDB" id="A0AAW0S1S7"/>
<keyword evidence="3 5" id="KW-1133">Transmembrane helix</keyword>
<comment type="subcellular location">
    <subcellularLocation>
        <location evidence="1">Membrane</location>
        <topology evidence="1">Multi-pass membrane protein</topology>
    </subcellularLocation>
</comment>
<keyword evidence="7" id="KW-1185">Reference proteome</keyword>
<dbReference type="PANTHER" id="PTHR23502">
    <property type="entry name" value="MAJOR FACILITATOR SUPERFAMILY"/>
    <property type="match status" value="1"/>
</dbReference>
<name>A0AAW0S1S7_9HYPO</name>
<evidence type="ECO:0000256" key="5">
    <source>
        <dbReference type="SAM" id="Phobius"/>
    </source>
</evidence>
<dbReference type="SUPFAM" id="SSF103473">
    <property type="entry name" value="MFS general substrate transporter"/>
    <property type="match status" value="1"/>
</dbReference>
<accession>A0AAW0S1S7</accession>
<feature type="transmembrane region" description="Helical" evidence="5">
    <location>
        <begin position="312"/>
        <end position="333"/>
    </location>
</feature>
<dbReference type="GO" id="GO:0022857">
    <property type="term" value="F:transmembrane transporter activity"/>
    <property type="evidence" value="ECO:0007669"/>
    <property type="project" value="InterPro"/>
</dbReference>
<evidence type="ECO:0000313" key="6">
    <source>
        <dbReference type="EMBL" id="KAK8148213.1"/>
    </source>
</evidence>
<dbReference type="InterPro" id="IPR011701">
    <property type="entry name" value="MFS"/>
</dbReference>
<comment type="caution">
    <text evidence="6">The sequence shown here is derived from an EMBL/GenBank/DDBJ whole genome shotgun (WGS) entry which is preliminary data.</text>
</comment>
<evidence type="ECO:0000256" key="3">
    <source>
        <dbReference type="ARBA" id="ARBA00022989"/>
    </source>
</evidence>
<feature type="transmembrane region" description="Helical" evidence="5">
    <location>
        <begin position="392"/>
        <end position="413"/>
    </location>
</feature>
<proteinExistence type="predicted"/>
<protein>
    <submittedName>
        <fullName evidence="6">Uncharacterized protein</fullName>
    </submittedName>
</protein>
<dbReference type="Proteomes" id="UP001397290">
    <property type="component" value="Unassembled WGS sequence"/>
</dbReference>
<evidence type="ECO:0000256" key="2">
    <source>
        <dbReference type="ARBA" id="ARBA00022692"/>
    </source>
</evidence>
<sequence>MSETENYGDYEPAQQTGRRGLRPKTIYLRFGTRVLVGTGMQSDWYHPNVLHLRIHATLAGRLARALLCCLPSRLSSWLASRFPEWALPADVVLKRAKDNWEWEFSTEVAAYKKLESVQGRVIPICYGETEYDGARALILSDIGGGCLSDPEGAVLTEPTLEPLLGAPLRALTDRGIIYDDLKLDNFRLVERADTLDWRWVEWIVLILSAALLVHVLLFMPETYGPLLLRWKALYYRQITGDPRFVAEDDLAGSSFLGRLRISMTRPFLMLTEPIIIAMTLYITVLYIILFTFLIGWTYIFEETYGISQGLTHVIFIAMFIGMQLVVILAPFIYRKTAQAIHCQSGESTKKCVGFNPELRLWFAMLGPAFAIPISLFWMGWTARPDISIWSPILAAVLFGFGMSGMFICVYLYVIDSYEVYSASALTFASLVRYFAAGGMTVAGIPFYENMGTAYTLTILACISLVLVPVSYLLYFYGHKLRARSKYAVSWD</sequence>
<dbReference type="InterPro" id="IPR036259">
    <property type="entry name" value="MFS_trans_sf"/>
</dbReference>
<evidence type="ECO:0000313" key="7">
    <source>
        <dbReference type="Proteomes" id="UP001397290"/>
    </source>
</evidence>
<organism evidence="6 7">
    <name type="scientific">Beauveria asiatica</name>
    <dbReference type="NCBI Taxonomy" id="1069075"/>
    <lineage>
        <taxon>Eukaryota</taxon>
        <taxon>Fungi</taxon>
        <taxon>Dikarya</taxon>
        <taxon>Ascomycota</taxon>
        <taxon>Pezizomycotina</taxon>
        <taxon>Sordariomycetes</taxon>
        <taxon>Hypocreomycetidae</taxon>
        <taxon>Hypocreales</taxon>
        <taxon>Cordycipitaceae</taxon>
        <taxon>Beauveria</taxon>
    </lineage>
</organism>
<dbReference type="GO" id="GO:0005886">
    <property type="term" value="C:plasma membrane"/>
    <property type="evidence" value="ECO:0007669"/>
    <property type="project" value="TreeGrafter"/>
</dbReference>
<evidence type="ECO:0000256" key="1">
    <source>
        <dbReference type="ARBA" id="ARBA00004141"/>
    </source>
</evidence>
<dbReference type="Pfam" id="PF07690">
    <property type="entry name" value="MFS_1"/>
    <property type="match status" value="1"/>
</dbReference>
<evidence type="ECO:0000256" key="4">
    <source>
        <dbReference type="ARBA" id="ARBA00023136"/>
    </source>
</evidence>
<dbReference type="Gene3D" id="1.20.1250.20">
    <property type="entry name" value="MFS general substrate transporter like domains"/>
    <property type="match status" value="1"/>
</dbReference>
<feature type="transmembrane region" description="Helical" evidence="5">
    <location>
        <begin position="425"/>
        <end position="447"/>
    </location>
</feature>
<gene>
    <name evidence="6" type="ORF">G3M48_000148</name>
</gene>
<dbReference type="EMBL" id="JAAHCF010000101">
    <property type="protein sequence ID" value="KAK8148213.1"/>
    <property type="molecule type" value="Genomic_DNA"/>
</dbReference>
<keyword evidence="4 5" id="KW-0472">Membrane</keyword>
<feature type="transmembrane region" description="Helical" evidence="5">
    <location>
        <begin position="453"/>
        <end position="476"/>
    </location>
</feature>